<dbReference type="Proteomes" id="UP000585474">
    <property type="component" value="Unassembled WGS sequence"/>
</dbReference>
<proteinExistence type="predicted"/>
<evidence type="ECO:0000256" key="1">
    <source>
        <dbReference type="SAM" id="MobiDB-lite"/>
    </source>
</evidence>
<accession>A0A7J0GEH8</accession>
<name>A0A7J0GEH8_9ERIC</name>
<gene>
    <name evidence="2" type="ORF">Acr_20g0009790</name>
</gene>
<feature type="compositionally biased region" description="Basic residues" evidence="1">
    <location>
        <begin position="1"/>
        <end position="10"/>
    </location>
</feature>
<reference evidence="2 3" key="1">
    <citation type="submission" date="2019-07" db="EMBL/GenBank/DDBJ databases">
        <title>De Novo Assembly of kiwifruit Actinidia rufa.</title>
        <authorList>
            <person name="Sugita-Konishi S."/>
            <person name="Sato K."/>
            <person name="Mori E."/>
            <person name="Abe Y."/>
            <person name="Kisaki G."/>
            <person name="Hamano K."/>
            <person name="Suezawa K."/>
            <person name="Otani M."/>
            <person name="Fukuda T."/>
            <person name="Manabe T."/>
            <person name="Gomi K."/>
            <person name="Tabuchi M."/>
            <person name="Akimitsu K."/>
            <person name="Kataoka I."/>
        </authorList>
    </citation>
    <scope>NUCLEOTIDE SEQUENCE [LARGE SCALE GENOMIC DNA]</scope>
    <source>
        <strain evidence="3">cv. Fuchu</strain>
    </source>
</reference>
<sequence>MPPRQARGRARSLTGARGTRGICEEGDGENHQESVIGGGARGNVGGTGGAPPVEMQVPVRAVDTRATKTMKVFLQLRPPTFKGEPDPLIAEDWLEQAIVSTEEEKAKQFMRGLRPSIRNKIVGNLIQVYSTMVSATTAIEETLNETRKITNPKSQREGTSSQSEGRSFKKPKSSTT</sequence>
<feature type="compositionally biased region" description="Polar residues" evidence="1">
    <location>
        <begin position="149"/>
        <end position="165"/>
    </location>
</feature>
<comment type="caution">
    <text evidence="2">The sequence shown here is derived from an EMBL/GenBank/DDBJ whole genome shotgun (WGS) entry which is preliminary data.</text>
</comment>
<feature type="compositionally biased region" description="Gly residues" evidence="1">
    <location>
        <begin position="36"/>
        <end position="49"/>
    </location>
</feature>
<keyword evidence="3" id="KW-1185">Reference proteome</keyword>
<feature type="region of interest" description="Disordered" evidence="1">
    <location>
        <begin position="143"/>
        <end position="176"/>
    </location>
</feature>
<evidence type="ECO:0000313" key="3">
    <source>
        <dbReference type="Proteomes" id="UP000585474"/>
    </source>
</evidence>
<feature type="region of interest" description="Disordered" evidence="1">
    <location>
        <begin position="1"/>
        <end position="54"/>
    </location>
</feature>
<evidence type="ECO:0000313" key="2">
    <source>
        <dbReference type="EMBL" id="GFZ09171.1"/>
    </source>
</evidence>
<dbReference type="OrthoDB" id="1936908at2759"/>
<dbReference type="AlphaFoldDB" id="A0A7J0GEH8"/>
<dbReference type="EMBL" id="BJWL01000020">
    <property type="protein sequence ID" value="GFZ09171.1"/>
    <property type="molecule type" value="Genomic_DNA"/>
</dbReference>
<protein>
    <submittedName>
        <fullName evidence="2">Uncharacterized protein</fullName>
    </submittedName>
</protein>
<organism evidence="2 3">
    <name type="scientific">Actinidia rufa</name>
    <dbReference type="NCBI Taxonomy" id="165716"/>
    <lineage>
        <taxon>Eukaryota</taxon>
        <taxon>Viridiplantae</taxon>
        <taxon>Streptophyta</taxon>
        <taxon>Embryophyta</taxon>
        <taxon>Tracheophyta</taxon>
        <taxon>Spermatophyta</taxon>
        <taxon>Magnoliopsida</taxon>
        <taxon>eudicotyledons</taxon>
        <taxon>Gunneridae</taxon>
        <taxon>Pentapetalae</taxon>
        <taxon>asterids</taxon>
        <taxon>Ericales</taxon>
        <taxon>Actinidiaceae</taxon>
        <taxon>Actinidia</taxon>
    </lineage>
</organism>